<dbReference type="PROSITE" id="PS51273">
    <property type="entry name" value="GATASE_TYPE_1"/>
    <property type="match status" value="1"/>
</dbReference>
<evidence type="ECO:0000313" key="2">
    <source>
        <dbReference type="Proteomes" id="UP000589132"/>
    </source>
</evidence>
<evidence type="ECO:0000313" key="1">
    <source>
        <dbReference type="EMBL" id="HIA98093.1"/>
    </source>
</evidence>
<protein>
    <recommendedName>
        <fullName evidence="3">Gamma-glutamyl-gamma-aminobutyrate hydrolase family protein</fullName>
    </recommendedName>
</protein>
<dbReference type="PANTHER" id="PTHR43235">
    <property type="entry name" value="GLUTAMINE AMIDOTRANSFERASE PB2B2.05-RELATED"/>
    <property type="match status" value="1"/>
</dbReference>
<dbReference type="Proteomes" id="UP000589132">
    <property type="component" value="Unassembled WGS sequence"/>
</dbReference>
<dbReference type="Gene3D" id="3.40.50.880">
    <property type="match status" value="1"/>
</dbReference>
<dbReference type="SUPFAM" id="SSF52317">
    <property type="entry name" value="Class I glutamine amidotransferase-like"/>
    <property type="match status" value="1"/>
</dbReference>
<organism evidence="1 2">
    <name type="scientific">Marine Group III euryarchaeote</name>
    <dbReference type="NCBI Taxonomy" id="2173149"/>
    <lineage>
        <taxon>Archaea</taxon>
        <taxon>Methanobacteriati</taxon>
        <taxon>Thermoplasmatota</taxon>
        <taxon>Thermoplasmata</taxon>
        <taxon>Candidatus Thermoprofundales</taxon>
    </lineage>
</organism>
<dbReference type="GO" id="GO:0016811">
    <property type="term" value="F:hydrolase activity, acting on carbon-nitrogen (but not peptide) bonds, in linear amides"/>
    <property type="evidence" value="ECO:0007669"/>
    <property type="project" value="InterPro"/>
</dbReference>
<evidence type="ECO:0008006" key="3">
    <source>
        <dbReference type="Google" id="ProtNLM"/>
    </source>
</evidence>
<dbReference type="GO" id="GO:0005829">
    <property type="term" value="C:cytosol"/>
    <property type="evidence" value="ECO:0007669"/>
    <property type="project" value="TreeGrafter"/>
</dbReference>
<reference evidence="2" key="1">
    <citation type="journal article" date="2019" name="bioRxiv">
        <title>Genome diversification in globally distributed novel marine Proteobacteria is linked to environmental adaptation.</title>
        <authorList>
            <person name="Zhou Z."/>
            <person name="Tran P.Q."/>
            <person name="Kieft K."/>
            <person name="Anantharaman K."/>
        </authorList>
    </citation>
    <scope>NUCLEOTIDE SEQUENCE [LARGE SCALE GENOMIC DNA]</scope>
</reference>
<proteinExistence type="predicted"/>
<gene>
    <name evidence="1" type="ORF">EYO15_02805</name>
</gene>
<sequence length="222" mass="24980">MNRMKSTALTLSEDRYFERYAKFITEAEGTPQRITSADDLDNYDVLVLSGGGDMGIKSGAYGDQTEDLPIGGVKEERDELERQLLEKAYERRMPVLAICRGMQVMNVFLGGTLWSDVNQGGFDGGLHRDGEGGEPPVGDIAHWTEMEGTEFEVTSHHHQGVRELGKDLEVLSKSSDGMIEAVKHKSLPWFAVQWHPERTEEGLGRALPREWLRKELQRCTTK</sequence>
<dbReference type="InterPro" id="IPR011697">
    <property type="entry name" value="Peptidase_C26"/>
</dbReference>
<dbReference type="PANTHER" id="PTHR43235:SF1">
    <property type="entry name" value="GLUTAMINE AMIDOTRANSFERASE PB2B2.05-RELATED"/>
    <property type="match status" value="1"/>
</dbReference>
<dbReference type="InterPro" id="IPR029062">
    <property type="entry name" value="Class_I_gatase-like"/>
</dbReference>
<dbReference type="Pfam" id="PF07722">
    <property type="entry name" value="Peptidase_C26"/>
    <property type="match status" value="1"/>
</dbReference>
<dbReference type="InterPro" id="IPR044668">
    <property type="entry name" value="PuuD-like"/>
</dbReference>
<name>A0A7J4D0C8_9ARCH</name>
<dbReference type="AlphaFoldDB" id="A0A7J4D0C8"/>
<dbReference type="EMBL" id="DTTC01000176">
    <property type="protein sequence ID" value="HIA98093.1"/>
    <property type="molecule type" value="Genomic_DNA"/>
</dbReference>
<accession>A0A7J4D0C8</accession>
<comment type="caution">
    <text evidence="1">The sequence shown here is derived from an EMBL/GenBank/DDBJ whole genome shotgun (WGS) entry which is preliminary data.</text>
</comment>